<dbReference type="Proteomes" id="UP000466517">
    <property type="component" value="Chromosome"/>
</dbReference>
<sequence>MGYAGYRVWGQRRVDGYTEPPVFDMLTALDASQRANGVSGSVVEIGVHHGRLLIGMHLLQRDGEKSVAIDLFDDQEHNVDKSGLGDLGKFQSNVAKWSSRPVVIHQGDSTKLHRGDIPEMTGARLFSVDGGHTADIVMSDMALAEDCLCPGGIVIADDVFNQQWPDVCVGTLDYLRGDGGLVPFGIGYNKTLFTQPEYAARYRGALVDGFAKSRLTAAFPDKSFAGHEVVILVAVPRTPAHLARTSPLLLKTYRTVFK</sequence>
<dbReference type="AlphaFoldDB" id="A0A7I7XC32"/>
<organism evidence="1 2">
    <name type="scientific">Mycolicibacterium madagascariense</name>
    <dbReference type="NCBI Taxonomy" id="212765"/>
    <lineage>
        <taxon>Bacteria</taxon>
        <taxon>Bacillati</taxon>
        <taxon>Actinomycetota</taxon>
        <taxon>Actinomycetes</taxon>
        <taxon>Mycobacteriales</taxon>
        <taxon>Mycobacteriaceae</taxon>
        <taxon>Mycolicibacterium</taxon>
    </lineage>
</organism>
<dbReference type="Gene3D" id="3.40.50.150">
    <property type="entry name" value="Vaccinia Virus protein VP39"/>
    <property type="match status" value="1"/>
</dbReference>
<gene>
    <name evidence="1" type="ORF">MMAD_14910</name>
</gene>
<dbReference type="SUPFAM" id="SSF53335">
    <property type="entry name" value="S-adenosyl-L-methionine-dependent methyltransferases"/>
    <property type="match status" value="1"/>
</dbReference>
<proteinExistence type="predicted"/>
<evidence type="ECO:0000313" key="2">
    <source>
        <dbReference type="Proteomes" id="UP000466517"/>
    </source>
</evidence>
<accession>A0A7I7XC32</accession>
<dbReference type="Pfam" id="PF13578">
    <property type="entry name" value="Methyltransf_24"/>
    <property type="match status" value="1"/>
</dbReference>
<reference evidence="1 2" key="1">
    <citation type="journal article" date="2019" name="Emerg. Microbes Infect.">
        <title>Comprehensive subspecies identification of 175 nontuberculous mycobacteria species based on 7547 genomic profiles.</title>
        <authorList>
            <person name="Matsumoto Y."/>
            <person name="Kinjo T."/>
            <person name="Motooka D."/>
            <person name="Nabeya D."/>
            <person name="Jung N."/>
            <person name="Uechi K."/>
            <person name="Horii T."/>
            <person name="Iida T."/>
            <person name="Fujita J."/>
            <person name="Nakamura S."/>
        </authorList>
    </citation>
    <scope>NUCLEOTIDE SEQUENCE [LARGE SCALE GENOMIC DNA]</scope>
    <source>
        <strain evidence="1 2">JCM 13574</strain>
    </source>
</reference>
<evidence type="ECO:0008006" key="3">
    <source>
        <dbReference type="Google" id="ProtNLM"/>
    </source>
</evidence>
<dbReference type="InterPro" id="IPR029063">
    <property type="entry name" value="SAM-dependent_MTases_sf"/>
</dbReference>
<dbReference type="EMBL" id="AP022610">
    <property type="protein sequence ID" value="BBZ27196.1"/>
    <property type="molecule type" value="Genomic_DNA"/>
</dbReference>
<dbReference type="KEGG" id="mmag:MMAD_14910"/>
<evidence type="ECO:0000313" key="1">
    <source>
        <dbReference type="EMBL" id="BBZ27196.1"/>
    </source>
</evidence>
<name>A0A7I7XC32_9MYCO</name>
<keyword evidence="2" id="KW-1185">Reference proteome</keyword>
<protein>
    <recommendedName>
        <fullName evidence="3">Methyltransferase</fullName>
    </recommendedName>
</protein>